<proteinExistence type="predicted"/>
<reference evidence="2 3" key="1">
    <citation type="submission" date="2019-03" db="EMBL/GenBank/DDBJ databases">
        <title>Porphyromonas levii Isolated from the Uterus of Dairy Cows.</title>
        <authorList>
            <person name="Francis A.M."/>
        </authorList>
    </citation>
    <scope>NUCLEOTIDE SEQUENCE [LARGE SCALE GENOMIC DNA]</scope>
    <source>
        <strain evidence="2 3">AF5678</strain>
    </source>
</reference>
<organism evidence="2 3">
    <name type="scientific">Porphyromonas levii</name>
    <dbReference type="NCBI Taxonomy" id="28114"/>
    <lineage>
        <taxon>Bacteria</taxon>
        <taxon>Pseudomonadati</taxon>
        <taxon>Bacteroidota</taxon>
        <taxon>Bacteroidia</taxon>
        <taxon>Bacteroidales</taxon>
        <taxon>Porphyromonadaceae</taxon>
        <taxon>Porphyromonas</taxon>
    </lineage>
</organism>
<dbReference type="EMBL" id="SPNC01000408">
    <property type="protein sequence ID" value="TFH93731.1"/>
    <property type="molecule type" value="Genomic_DNA"/>
</dbReference>
<feature type="non-terminal residue" evidence="2">
    <location>
        <position position="1"/>
    </location>
</feature>
<sequence>YKLIAFLNMCCLGECTGISFVDSTPLRACHIKRERSHKTMKGLATKGKCTMGWFYGFKLHIVINDKGEIIKYQITPANVDDRAPLKDDAFT</sequence>
<name>A0A4Y8WNF5_9PORP</name>
<keyword evidence="3" id="KW-1185">Reference proteome</keyword>
<evidence type="ECO:0000313" key="2">
    <source>
        <dbReference type="EMBL" id="TFH93731.1"/>
    </source>
</evidence>
<feature type="non-terminal residue" evidence="2">
    <location>
        <position position="91"/>
    </location>
</feature>
<dbReference type="RefSeq" id="WP_167657195.1">
    <property type="nucleotide sequence ID" value="NZ_SPNC01000408.1"/>
</dbReference>
<comment type="caution">
    <text evidence="2">The sequence shown here is derived from an EMBL/GenBank/DDBJ whole genome shotgun (WGS) entry which is preliminary data.</text>
</comment>
<dbReference type="AlphaFoldDB" id="A0A4Y8WNF5"/>
<evidence type="ECO:0000259" key="1">
    <source>
        <dbReference type="Pfam" id="PF13612"/>
    </source>
</evidence>
<evidence type="ECO:0000313" key="3">
    <source>
        <dbReference type="Proteomes" id="UP000297225"/>
    </source>
</evidence>
<dbReference type="InterPro" id="IPR025668">
    <property type="entry name" value="Tnp_DDE_dom"/>
</dbReference>
<accession>A0A4Y8WNF5</accession>
<protein>
    <submittedName>
        <fullName evidence="2">IS982 family transposase</fullName>
    </submittedName>
</protein>
<dbReference type="Pfam" id="PF13612">
    <property type="entry name" value="DDE_Tnp_1_3"/>
    <property type="match status" value="1"/>
</dbReference>
<dbReference type="Proteomes" id="UP000297225">
    <property type="component" value="Unassembled WGS sequence"/>
</dbReference>
<gene>
    <name evidence="2" type="ORF">E4P47_10380</name>
</gene>
<feature type="domain" description="Transposase DDE" evidence="1">
    <location>
        <begin position="13"/>
        <end position="86"/>
    </location>
</feature>